<sequence>MLCGGLAALWRVRRDLKLRLVSGQTWCLASIDYGMSELVSDDLVMGSELCPWSLTIALHVLLNSGVEAALMCLDSLRPPSYIRTLYIDSGRTEEHLVPRGTQIPYPVVVNLVEGLGVSQVVSEPLSSILGTRWHTTLIDGYTRRARSRSSLAEEPSKHKSNSEIVPEPEGVAPADAESMGTFVAGGSPIIVSLTPALPMESLSSFPALPSLLQGKVREHDICGYCLRCKQRIEFSGQQIVKLRDEIARMDRLFYMARQARRQEMARAAICTARDSVDRARAELESRPGCVSCVLVSTWHRSLKTVDTRSLSLGRNMSVSRFPNHADEPMYSQNRQSEPIREATPRPEQATHRVRPPEFYGEVEQEIKSELFLEQLNDIYDTLKYEDAIRVIFAVFRLLGMAKDWWLRTSEARALKDQPWTWNDF</sequence>
<dbReference type="Proteomes" id="UP001060085">
    <property type="component" value="Linkage Group LG01"/>
</dbReference>
<keyword evidence="2" id="KW-1185">Reference proteome</keyword>
<proteinExistence type="predicted"/>
<accession>A0ACC0C9L1</accession>
<gene>
    <name evidence="1" type="ORF">M9H77_02793</name>
</gene>
<organism evidence="1 2">
    <name type="scientific">Catharanthus roseus</name>
    <name type="common">Madagascar periwinkle</name>
    <name type="synonym">Vinca rosea</name>
    <dbReference type="NCBI Taxonomy" id="4058"/>
    <lineage>
        <taxon>Eukaryota</taxon>
        <taxon>Viridiplantae</taxon>
        <taxon>Streptophyta</taxon>
        <taxon>Embryophyta</taxon>
        <taxon>Tracheophyta</taxon>
        <taxon>Spermatophyta</taxon>
        <taxon>Magnoliopsida</taxon>
        <taxon>eudicotyledons</taxon>
        <taxon>Gunneridae</taxon>
        <taxon>Pentapetalae</taxon>
        <taxon>asterids</taxon>
        <taxon>lamiids</taxon>
        <taxon>Gentianales</taxon>
        <taxon>Apocynaceae</taxon>
        <taxon>Rauvolfioideae</taxon>
        <taxon>Vinceae</taxon>
        <taxon>Catharanthinae</taxon>
        <taxon>Catharanthus</taxon>
    </lineage>
</organism>
<name>A0ACC0C9L1_CATRO</name>
<dbReference type="EMBL" id="CM044701">
    <property type="protein sequence ID" value="KAI5681565.1"/>
    <property type="molecule type" value="Genomic_DNA"/>
</dbReference>
<evidence type="ECO:0000313" key="2">
    <source>
        <dbReference type="Proteomes" id="UP001060085"/>
    </source>
</evidence>
<protein>
    <submittedName>
        <fullName evidence="1">Uncharacterized protein</fullName>
    </submittedName>
</protein>
<evidence type="ECO:0000313" key="1">
    <source>
        <dbReference type="EMBL" id="KAI5681565.1"/>
    </source>
</evidence>
<comment type="caution">
    <text evidence="1">The sequence shown here is derived from an EMBL/GenBank/DDBJ whole genome shotgun (WGS) entry which is preliminary data.</text>
</comment>
<reference evidence="2" key="1">
    <citation type="journal article" date="2023" name="Nat. Plants">
        <title>Single-cell RNA sequencing provides a high-resolution roadmap for understanding the multicellular compartmentation of specialized metabolism.</title>
        <authorList>
            <person name="Sun S."/>
            <person name="Shen X."/>
            <person name="Li Y."/>
            <person name="Li Y."/>
            <person name="Wang S."/>
            <person name="Li R."/>
            <person name="Zhang H."/>
            <person name="Shen G."/>
            <person name="Guo B."/>
            <person name="Wei J."/>
            <person name="Xu J."/>
            <person name="St-Pierre B."/>
            <person name="Chen S."/>
            <person name="Sun C."/>
        </authorList>
    </citation>
    <scope>NUCLEOTIDE SEQUENCE [LARGE SCALE GENOMIC DNA]</scope>
</reference>